<evidence type="ECO:0000313" key="2">
    <source>
        <dbReference type="Proteomes" id="UP000176294"/>
    </source>
</evidence>
<gene>
    <name evidence="1" type="ORF">BEN47_17470</name>
</gene>
<reference evidence="1 2" key="1">
    <citation type="submission" date="2016-08" db="EMBL/GenBank/DDBJ databases">
        <title>Hymenobacter coccineus sp. nov., Hymenobacter lapidarius sp. nov. and Hymenobacter glacialis sp. nov., isolated from Antarctic soil.</title>
        <authorList>
            <person name="Sedlacek I."/>
            <person name="Kralova S."/>
            <person name="Kyrova K."/>
            <person name="Maslanova I."/>
            <person name="Stankova E."/>
            <person name="Vrbovska V."/>
            <person name="Nemec M."/>
            <person name="Bartak M."/>
            <person name="Svec P."/>
            <person name="Busse H.-J."/>
            <person name="Pantucek R."/>
        </authorList>
    </citation>
    <scope>NUCLEOTIDE SEQUENCE [LARGE SCALE GENOMIC DNA]</scope>
    <source>
        <strain evidence="1 2">CCM 8643</strain>
    </source>
</reference>
<dbReference type="Proteomes" id="UP000176294">
    <property type="component" value="Unassembled WGS sequence"/>
</dbReference>
<evidence type="ECO:0000313" key="1">
    <source>
        <dbReference type="EMBL" id="OGX83524.1"/>
    </source>
</evidence>
<comment type="caution">
    <text evidence="1">The sequence shown here is derived from an EMBL/GenBank/DDBJ whole genome shotgun (WGS) entry which is preliminary data.</text>
</comment>
<sequence length="157" mass="17604">MSYSESQVYLQHADQSLADGHYQRAAGRYAELVVGLQPKANATRPLTPDAVPLVRQYVAACQGWAAALRNLKQGSPAETVLLAVLGKLRRFIGNLSTPTRYRAQLLTDYKTCFYALADFYLGQEQPERLAAYVQQHADELHSWQRNLGMQTQAQHPN</sequence>
<keyword evidence="2" id="KW-1185">Reference proteome</keyword>
<dbReference type="AlphaFoldDB" id="A0A1G1SY43"/>
<accession>A0A1G1SY43</accession>
<dbReference type="EMBL" id="MDZB01000130">
    <property type="protein sequence ID" value="OGX83524.1"/>
    <property type="molecule type" value="Genomic_DNA"/>
</dbReference>
<protein>
    <submittedName>
        <fullName evidence="1">Uncharacterized protein</fullName>
    </submittedName>
</protein>
<proteinExistence type="predicted"/>
<name>A0A1G1SY43_9BACT</name>
<dbReference type="OrthoDB" id="881541at2"/>
<organism evidence="1 2">
    <name type="scientific">Hymenobacter lapidarius</name>
    <dbReference type="NCBI Taxonomy" id="1908237"/>
    <lineage>
        <taxon>Bacteria</taxon>
        <taxon>Pseudomonadati</taxon>
        <taxon>Bacteroidota</taxon>
        <taxon>Cytophagia</taxon>
        <taxon>Cytophagales</taxon>
        <taxon>Hymenobacteraceae</taxon>
        <taxon>Hymenobacter</taxon>
    </lineage>
</organism>
<dbReference type="RefSeq" id="WP_070729202.1">
    <property type="nucleotide sequence ID" value="NZ_MDZB01000130.1"/>
</dbReference>